<dbReference type="Proteomes" id="UP000215002">
    <property type="component" value="Chromosome"/>
</dbReference>
<dbReference type="InterPro" id="IPR029903">
    <property type="entry name" value="RmlD-like-bd"/>
</dbReference>
<comment type="pathway">
    <text evidence="1 6">Carbohydrate biosynthesis; dTDP-L-rhamnose biosynthesis.</text>
</comment>
<keyword evidence="9" id="KW-1185">Reference proteome</keyword>
<evidence type="ECO:0000256" key="3">
    <source>
        <dbReference type="ARBA" id="ARBA00012929"/>
    </source>
</evidence>
<evidence type="ECO:0000256" key="6">
    <source>
        <dbReference type="RuleBase" id="RU364082"/>
    </source>
</evidence>
<dbReference type="Gene3D" id="3.40.50.720">
    <property type="entry name" value="NAD(P)-binding Rossmann-like Domain"/>
    <property type="match status" value="1"/>
</dbReference>
<evidence type="ECO:0000313" key="9">
    <source>
        <dbReference type="Proteomes" id="UP000215002"/>
    </source>
</evidence>
<name>A0A223NUW4_9SPHI</name>
<dbReference type="GO" id="GO:0005829">
    <property type="term" value="C:cytosol"/>
    <property type="evidence" value="ECO:0007669"/>
    <property type="project" value="TreeGrafter"/>
</dbReference>
<comment type="function">
    <text evidence="6">Catalyzes the reduction of dTDP-6-deoxy-L-lyxo-4-hexulose to yield dTDP-L-rhamnose.</text>
</comment>
<dbReference type="SUPFAM" id="SSF51735">
    <property type="entry name" value="NAD(P)-binding Rossmann-fold domains"/>
    <property type="match status" value="1"/>
</dbReference>
<organism evidence="8 9">
    <name type="scientific">Mucilaginibacter xinganensis</name>
    <dbReference type="NCBI Taxonomy" id="1234841"/>
    <lineage>
        <taxon>Bacteria</taxon>
        <taxon>Pseudomonadati</taxon>
        <taxon>Bacteroidota</taxon>
        <taxon>Sphingobacteriia</taxon>
        <taxon>Sphingobacteriales</taxon>
        <taxon>Sphingobacteriaceae</taxon>
        <taxon>Mucilaginibacter</taxon>
    </lineage>
</organism>
<reference evidence="8 9" key="1">
    <citation type="submission" date="2017-08" db="EMBL/GenBank/DDBJ databases">
        <title>Complete genome sequence of Mucilaginibacter sp. strain BJC16-A31.</title>
        <authorList>
            <consortium name="Henan University of Science and Technology"/>
            <person name="You X."/>
        </authorList>
    </citation>
    <scope>NUCLEOTIDE SEQUENCE [LARGE SCALE GENOMIC DNA]</scope>
    <source>
        <strain evidence="8 9">BJC16-A31</strain>
    </source>
</reference>
<accession>A0A223NUW4</accession>
<evidence type="ECO:0000256" key="4">
    <source>
        <dbReference type="ARBA" id="ARBA00017099"/>
    </source>
</evidence>
<dbReference type="Gene3D" id="3.90.25.10">
    <property type="entry name" value="UDP-galactose 4-epimerase, domain 1"/>
    <property type="match status" value="1"/>
</dbReference>
<feature type="domain" description="RmlD-like substrate binding" evidence="7">
    <location>
        <begin position="18"/>
        <end position="298"/>
    </location>
</feature>
<evidence type="ECO:0000256" key="2">
    <source>
        <dbReference type="ARBA" id="ARBA00010944"/>
    </source>
</evidence>
<evidence type="ECO:0000259" key="7">
    <source>
        <dbReference type="Pfam" id="PF04321"/>
    </source>
</evidence>
<sequence>MGTCCRPALRQKNTKMNNILIFGASGQLGQCIQNVASLKGISPVVFLPEEEADILNVDGLARLFDQYQPAYVVNCAAYTAVDRAEDDAAVAEKVNRMGAENLAVECVKHDAVLIHISTDFVFKGDVARPLTEDDEAKPISVYGKTKLDGELAVAKVLREHFIIRTGWLYSEYANNFVKTMLKLGGERDELKIIADQVGTPTYAIDLADFILMIISTGSKAYGTYHYSNEGVTSWFDFARAVFDISDTKVKAIPIRTDEYPTKAVRPAYSVMDKSKAKQTFNIEIPYWRDSLIKCISKLQ</sequence>
<comment type="catalytic activity">
    <reaction evidence="5">
        <text>dTDP-beta-L-rhamnose + NADP(+) = dTDP-4-dehydro-beta-L-rhamnose + NADPH + H(+)</text>
        <dbReference type="Rhea" id="RHEA:21796"/>
        <dbReference type="ChEBI" id="CHEBI:15378"/>
        <dbReference type="ChEBI" id="CHEBI:57510"/>
        <dbReference type="ChEBI" id="CHEBI:57783"/>
        <dbReference type="ChEBI" id="CHEBI:58349"/>
        <dbReference type="ChEBI" id="CHEBI:62830"/>
        <dbReference type="EC" id="1.1.1.133"/>
    </reaction>
</comment>
<dbReference type="PANTHER" id="PTHR10491">
    <property type="entry name" value="DTDP-4-DEHYDRORHAMNOSE REDUCTASE"/>
    <property type="match status" value="1"/>
</dbReference>
<dbReference type="GO" id="GO:0019305">
    <property type="term" value="P:dTDP-rhamnose biosynthetic process"/>
    <property type="evidence" value="ECO:0007669"/>
    <property type="project" value="UniProtKB-UniPathway"/>
</dbReference>
<evidence type="ECO:0000313" key="8">
    <source>
        <dbReference type="EMBL" id="ASU33672.1"/>
    </source>
</evidence>
<dbReference type="CDD" id="cd05254">
    <property type="entry name" value="dTDP_HR_like_SDR_e"/>
    <property type="match status" value="1"/>
</dbReference>
<dbReference type="EMBL" id="CP022743">
    <property type="protein sequence ID" value="ASU33672.1"/>
    <property type="molecule type" value="Genomic_DNA"/>
</dbReference>
<keyword evidence="6" id="KW-0521">NADP</keyword>
<dbReference type="Pfam" id="PF04321">
    <property type="entry name" value="RmlD_sub_bind"/>
    <property type="match status" value="1"/>
</dbReference>
<gene>
    <name evidence="8" type="ORF">MuYL_1776</name>
</gene>
<keyword evidence="6" id="KW-0560">Oxidoreductase</keyword>
<comment type="similarity">
    <text evidence="2 6">Belongs to the dTDP-4-dehydrorhamnose reductase family.</text>
</comment>
<protein>
    <recommendedName>
        <fullName evidence="4 6">dTDP-4-dehydrorhamnose reductase</fullName>
        <ecNumber evidence="3 6">1.1.1.133</ecNumber>
    </recommendedName>
</protein>
<dbReference type="InterPro" id="IPR036291">
    <property type="entry name" value="NAD(P)-bd_dom_sf"/>
</dbReference>
<evidence type="ECO:0000256" key="1">
    <source>
        <dbReference type="ARBA" id="ARBA00004781"/>
    </source>
</evidence>
<evidence type="ECO:0000256" key="5">
    <source>
        <dbReference type="ARBA" id="ARBA00048200"/>
    </source>
</evidence>
<dbReference type="KEGG" id="muc:MuYL_1776"/>
<proteinExistence type="inferred from homology"/>
<dbReference type="EC" id="1.1.1.133" evidence="3 6"/>
<dbReference type="PANTHER" id="PTHR10491:SF4">
    <property type="entry name" value="METHIONINE ADENOSYLTRANSFERASE 2 SUBUNIT BETA"/>
    <property type="match status" value="1"/>
</dbReference>
<dbReference type="UniPathway" id="UPA00124"/>
<dbReference type="GO" id="GO:0008831">
    <property type="term" value="F:dTDP-4-dehydrorhamnose reductase activity"/>
    <property type="evidence" value="ECO:0007669"/>
    <property type="project" value="UniProtKB-EC"/>
</dbReference>
<dbReference type="AlphaFoldDB" id="A0A223NUW4"/>
<dbReference type="NCBIfam" id="TIGR01214">
    <property type="entry name" value="rmlD"/>
    <property type="match status" value="1"/>
</dbReference>
<dbReference type="InterPro" id="IPR005913">
    <property type="entry name" value="dTDP_dehydrorham_reduct"/>
</dbReference>